<feature type="transmembrane region" description="Helical" evidence="5">
    <location>
        <begin position="119"/>
        <end position="141"/>
    </location>
</feature>
<comment type="subcellular location">
    <subcellularLocation>
        <location evidence="1">Membrane</location>
    </subcellularLocation>
</comment>
<evidence type="ECO:0000256" key="3">
    <source>
        <dbReference type="ARBA" id="ARBA00022989"/>
    </source>
</evidence>
<dbReference type="RefSeq" id="WP_188445576.1">
    <property type="nucleotide sequence ID" value="NZ_BMDW01000003.1"/>
</dbReference>
<keyword evidence="3 5" id="KW-1133">Transmembrane helix</keyword>
<dbReference type="InterPro" id="IPR001129">
    <property type="entry name" value="Membr-assoc_MAPEG"/>
</dbReference>
<dbReference type="Gene3D" id="1.20.120.550">
    <property type="entry name" value="Membrane associated eicosanoid/glutathione metabolism-like domain"/>
    <property type="match status" value="1"/>
</dbReference>
<evidence type="ECO:0000256" key="5">
    <source>
        <dbReference type="SAM" id="Phobius"/>
    </source>
</evidence>
<proteinExistence type="predicted"/>
<sequence>MQSEILKPVVVLVAWSLVMWAWMVAVRIPALKKAGIDLGKIRGSRPGQLDGVVPDKAQWPAHNYMHLMEQPTIFYAIAIVIALSGTGNGVNAWIAWGYVAIRIAHSVLQSTINKINIRFLLFLLSTLCLIALTLHAAMAVFA</sequence>
<evidence type="ECO:0000256" key="1">
    <source>
        <dbReference type="ARBA" id="ARBA00004370"/>
    </source>
</evidence>
<evidence type="ECO:0000256" key="2">
    <source>
        <dbReference type="ARBA" id="ARBA00022692"/>
    </source>
</evidence>
<keyword evidence="4 5" id="KW-0472">Membrane</keyword>
<dbReference type="InterPro" id="IPR023352">
    <property type="entry name" value="MAPEG-like_dom_sf"/>
</dbReference>
<dbReference type="Pfam" id="PF01124">
    <property type="entry name" value="MAPEG"/>
    <property type="match status" value="1"/>
</dbReference>
<keyword evidence="2 5" id="KW-0812">Transmembrane</keyword>
<feature type="transmembrane region" description="Helical" evidence="5">
    <location>
        <begin position="9"/>
        <end position="30"/>
    </location>
</feature>
<name>A0ABQ1GB17_9SPHN</name>
<evidence type="ECO:0000313" key="7">
    <source>
        <dbReference type="Proteomes" id="UP000618591"/>
    </source>
</evidence>
<dbReference type="Proteomes" id="UP000618591">
    <property type="component" value="Unassembled WGS sequence"/>
</dbReference>
<evidence type="ECO:0000313" key="6">
    <source>
        <dbReference type="EMBL" id="GGA40190.1"/>
    </source>
</evidence>
<accession>A0ABQ1GB17</accession>
<protein>
    <submittedName>
        <fullName evidence="6">Membrane protein</fullName>
    </submittedName>
</protein>
<keyword evidence="7" id="KW-1185">Reference proteome</keyword>
<dbReference type="SUPFAM" id="SSF161084">
    <property type="entry name" value="MAPEG domain-like"/>
    <property type="match status" value="1"/>
</dbReference>
<dbReference type="EMBL" id="BMDW01000003">
    <property type="protein sequence ID" value="GGA40190.1"/>
    <property type="molecule type" value="Genomic_DNA"/>
</dbReference>
<gene>
    <name evidence="6" type="ORF">GCM10011395_08100</name>
</gene>
<organism evidence="6 7">
    <name type="scientific">Sphingomonas psychrolutea</name>
    <dbReference type="NCBI Taxonomy" id="1259676"/>
    <lineage>
        <taxon>Bacteria</taxon>
        <taxon>Pseudomonadati</taxon>
        <taxon>Pseudomonadota</taxon>
        <taxon>Alphaproteobacteria</taxon>
        <taxon>Sphingomonadales</taxon>
        <taxon>Sphingomonadaceae</taxon>
        <taxon>Sphingomonas</taxon>
    </lineage>
</organism>
<feature type="transmembrane region" description="Helical" evidence="5">
    <location>
        <begin position="73"/>
        <end position="99"/>
    </location>
</feature>
<comment type="caution">
    <text evidence="6">The sequence shown here is derived from an EMBL/GenBank/DDBJ whole genome shotgun (WGS) entry which is preliminary data.</text>
</comment>
<reference evidence="7" key="1">
    <citation type="journal article" date="2019" name="Int. J. Syst. Evol. Microbiol.">
        <title>The Global Catalogue of Microorganisms (GCM) 10K type strain sequencing project: providing services to taxonomists for standard genome sequencing and annotation.</title>
        <authorList>
            <consortium name="The Broad Institute Genomics Platform"/>
            <consortium name="The Broad Institute Genome Sequencing Center for Infectious Disease"/>
            <person name="Wu L."/>
            <person name="Ma J."/>
        </authorList>
    </citation>
    <scope>NUCLEOTIDE SEQUENCE [LARGE SCALE GENOMIC DNA]</scope>
    <source>
        <strain evidence="7">CGMCC 1.10106</strain>
    </source>
</reference>
<evidence type="ECO:0000256" key="4">
    <source>
        <dbReference type="ARBA" id="ARBA00023136"/>
    </source>
</evidence>